<dbReference type="InterPro" id="IPR011650">
    <property type="entry name" value="Peptidase_M20_dimer"/>
</dbReference>
<keyword evidence="3" id="KW-0645">Protease</keyword>
<dbReference type="SUPFAM" id="SSF55031">
    <property type="entry name" value="Bacterial exopeptidase dimerisation domain"/>
    <property type="match status" value="1"/>
</dbReference>
<dbReference type="Proteomes" id="UP000237923">
    <property type="component" value="Unassembled WGS sequence"/>
</dbReference>
<dbReference type="EMBL" id="OKQU01000002">
    <property type="protein sequence ID" value="SPE09352.1"/>
    <property type="molecule type" value="Genomic_DNA"/>
</dbReference>
<sequence>MESFQMTAEQWQQKSQLYKSELFNDLLQFLSIPSVLDKTTANVQQPFGAGIETALQFLVDMGRRDGFKVERVADNMVVVIDYGPDDATETFGVLSHVDVVPGGDGDAWTITLPFSPKIIGNRLYGRGSHDMKADLIASYYALKQLKDAGFQPRKKIRLIFGSDEESDWRDMRAYLDQVGEPTLGFSPDGAFPVVPGEKGFLTLSIQFQGTTLGAWKLHRFQSGERDNVVPGTAVADVELPEGVDINGFLAAYERYLKDTLMISGIGQYDDGHIILTLYGKSVHGAYPEDGLNAATYLAHFLLNYNFDDQAHGFLEFLGLTNHKNVFGEKLGLVYHDDIMGDLTVNVGKILFQANADSEIRINFRYPMGITETAILTQVQRHMGSLNAKIFKQEAFGTHPHMVDLSDPIVTVLADVYAQHTHTQKTYKISNGGSYARLLKRGVAFGGQFPDVPVMSHQPNEYVLIDNIPKTQAIFAQVMYEMTR</sequence>
<keyword evidence="6" id="KW-0862">Zinc</keyword>
<dbReference type="NCBIfam" id="TIGR01887">
    <property type="entry name" value="dipeptidaselike"/>
    <property type="match status" value="1"/>
</dbReference>
<evidence type="ECO:0000256" key="3">
    <source>
        <dbReference type="ARBA" id="ARBA00022670"/>
    </source>
</evidence>
<proteinExistence type="inferred from homology"/>
<dbReference type="InterPro" id="IPR010964">
    <property type="entry name" value="M20A_pepV-rel"/>
</dbReference>
<protein>
    <submittedName>
        <fullName evidence="11">Dipeptidase</fullName>
        <ecNumber evidence="11">3.4.13.-</ecNumber>
    </submittedName>
</protein>
<evidence type="ECO:0000256" key="6">
    <source>
        <dbReference type="ARBA" id="ARBA00022833"/>
    </source>
</evidence>
<dbReference type="GO" id="GO:0006508">
    <property type="term" value="P:proteolysis"/>
    <property type="evidence" value="ECO:0007669"/>
    <property type="project" value="UniProtKB-KW"/>
</dbReference>
<evidence type="ECO:0000256" key="5">
    <source>
        <dbReference type="ARBA" id="ARBA00022801"/>
    </source>
</evidence>
<dbReference type="InterPro" id="IPR002933">
    <property type="entry name" value="Peptidase_M20"/>
</dbReference>
<accession>A0A2N9KET9</accession>
<dbReference type="NCBIfam" id="NF005591">
    <property type="entry name" value="PRK07318.1"/>
    <property type="match status" value="1"/>
</dbReference>
<evidence type="ECO:0000256" key="8">
    <source>
        <dbReference type="ARBA" id="ARBA00023049"/>
    </source>
</evidence>
<gene>
    <name evidence="10" type="ORF">LES8486_01356</name>
    <name evidence="11" type="ORF">LES9216_01503</name>
</gene>
<dbReference type="Gene3D" id="3.40.630.10">
    <property type="entry name" value="Zn peptidases"/>
    <property type="match status" value="1"/>
</dbReference>
<evidence type="ECO:0000313" key="13">
    <source>
        <dbReference type="Proteomes" id="UP000239237"/>
    </source>
</evidence>
<reference evidence="11 12" key="2">
    <citation type="submission" date="2018-02" db="EMBL/GenBank/DDBJ databases">
        <authorList>
            <person name="Cohen D.B."/>
            <person name="Kent A.D."/>
        </authorList>
    </citation>
    <scope>NUCLEOTIDE SEQUENCE [LARGE SCALE GENOMIC DNA]</scope>
    <source>
        <strain evidence="11 12">CECT 9216</strain>
    </source>
</reference>
<feature type="domain" description="Peptidase M20 dimerisation" evidence="9">
    <location>
        <begin position="275"/>
        <end position="384"/>
    </location>
</feature>
<reference evidence="10 13" key="1">
    <citation type="submission" date="2018-02" db="EMBL/GenBank/DDBJ databases">
        <authorList>
            <person name="Rodrigo-Torres L."/>
            <person name="Arahal R. D."/>
            <person name="Lucena T."/>
        </authorList>
    </citation>
    <scope>NUCLEOTIDE SEQUENCE [LARGE SCALE GENOMIC DNA]</scope>
    <source>
        <strain evidence="10 13">CECT 8486</strain>
    </source>
</reference>
<evidence type="ECO:0000313" key="11">
    <source>
        <dbReference type="EMBL" id="SPE09352.1"/>
    </source>
</evidence>
<dbReference type="Proteomes" id="UP000239237">
    <property type="component" value="Unassembled WGS sequence"/>
</dbReference>
<evidence type="ECO:0000313" key="10">
    <source>
        <dbReference type="EMBL" id="SPD93696.1"/>
    </source>
</evidence>
<keyword evidence="5 11" id="KW-0378">Hydrolase</keyword>
<evidence type="ECO:0000256" key="7">
    <source>
        <dbReference type="ARBA" id="ARBA00022997"/>
    </source>
</evidence>
<dbReference type="Gene3D" id="3.30.70.360">
    <property type="match status" value="2"/>
</dbReference>
<evidence type="ECO:0000259" key="9">
    <source>
        <dbReference type="Pfam" id="PF07687"/>
    </source>
</evidence>
<evidence type="ECO:0000256" key="2">
    <source>
        <dbReference type="ARBA" id="ARBA00006247"/>
    </source>
</evidence>
<comment type="cofactor">
    <cofactor evidence="1">
        <name>Zn(2+)</name>
        <dbReference type="ChEBI" id="CHEBI:29105"/>
    </cofactor>
</comment>
<dbReference type="PANTHER" id="PTHR43808:SF31">
    <property type="entry name" value="N-ACETYL-L-CITRULLINE DEACETYLASE"/>
    <property type="match status" value="1"/>
</dbReference>
<dbReference type="AlphaFoldDB" id="A0A2N9KET9"/>
<keyword evidence="8" id="KW-0482">Metalloprotease</keyword>
<dbReference type="PANTHER" id="PTHR43808">
    <property type="entry name" value="ACETYLORNITHINE DEACETYLASE"/>
    <property type="match status" value="1"/>
</dbReference>
<dbReference type="SUPFAM" id="SSF53187">
    <property type="entry name" value="Zn-dependent exopeptidases"/>
    <property type="match status" value="1"/>
</dbReference>
<dbReference type="GO" id="GO:0006526">
    <property type="term" value="P:L-arginine biosynthetic process"/>
    <property type="evidence" value="ECO:0007669"/>
    <property type="project" value="TreeGrafter"/>
</dbReference>
<dbReference type="GO" id="GO:0008237">
    <property type="term" value="F:metallopeptidase activity"/>
    <property type="evidence" value="ECO:0007669"/>
    <property type="project" value="UniProtKB-KW"/>
</dbReference>
<dbReference type="GO" id="GO:0008777">
    <property type="term" value="F:acetylornithine deacetylase activity"/>
    <property type="evidence" value="ECO:0007669"/>
    <property type="project" value="TreeGrafter"/>
</dbReference>
<dbReference type="EC" id="3.4.13.-" evidence="11"/>
<dbReference type="Pfam" id="PF07687">
    <property type="entry name" value="M20_dimer"/>
    <property type="match status" value="1"/>
</dbReference>
<dbReference type="GO" id="GO:0016805">
    <property type="term" value="F:dipeptidase activity"/>
    <property type="evidence" value="ECO:0007669"/>
    <property type="project" value="UniProtKB-KW"/>
</dbReference>
<organism evidence="11 12">
    <name type="scientific">Leuconostoc suionicum</name>
    <dbReference type="NCBI Taxonomy" id="1511761"/>
    <lineage>
        <taxon>Bacteria</taxon>
        <taxon>Bacillati</taxon>
        <taxon>Bacillota</taxon>
        <taxon>Bacilli</taxon>
        <taxon>Lactobacillales</taxon>
        <taxon>Lactobacillaceae</taxon>
        <taxon>Leuconostoc</taxon>
    </lineage>
</organism>
<evidence type="ECO:0000256" key="4">
    <source>
        <dbReference type="ARBA" id="ARBA00022723"/>
    </source>
</evidence>
<keyword evidence="7 11" id="KW-0224">Dipeptidase</keyword>
<name>A0A2N9KET9_9LACO</name>
<dbReference type="InterPro" id="IPR036264">
    <property type="entry name" value="Bact_exopeptidase_dim_dom"/>
</dbReference>
<dbReference type="InterPro" id="IPR050072">
    <property type="entry name" value="Peptidase_M20A"/>
</dbReference>
<dbReference type="GO" id="GO:0008270">
    <property type="term" value="F:zinc ion binding"/>
    <property type="evidence" value="ECO:0007669"/>
    <property type="project" value="InterPro"/>
</dbReference>
<evidence type="ECO:0000256" key="1">
    <source>
        <dbReference type="ARBA" id="ARBA00001947"/>
    </source>
</evidence>
<dbReference type="EMBL" id="OKQR01000002">
    <property type="protein sequence ID" value="SPD93696.1"/>
    <property type="molecule type" value="Genomic_DNA"/>
</dbReference>
<dbReference type="Pfam" id="PF01546">
    <property type="entry name" value="Peptidase_M20"/>
    <property type="match status" value="1"/>
</dbReference>
<comment type="similarity">
    <text evidence="2">Belongs to the peptidase M20A family.</text>
</comment>
<keyword evidence="13" id="KW-1185">Reference proteome</keyword>
<evidence type="ECO:0000313" key="12">
    <source>
        <dbReference type="Proteomes" id="UP000237923"/>
    </source>
</evidence>
<keyword evidence="4" id="KW-0479">Metal-binding</keyword>